<dbReference type="InterPro" id="IPR051446">
    <property type="entry name" value="HTH_trans_reg/aminotransferase"/>
</dbReference>
<protein>
    <submittedName>
        <fullName evidence="8">Transcriptional regulator, GntR family with aminotransferase domain</fullName>
    </submittedName>
</protein>
<organism evidence="8 9">
    <name type="scientific">Conexibacter woesei (strain DSM 14684 / CCUG 47730 / CIP 108061 / JCM 11494 / NBRC 100937 / ID131577)</name>
    <dbReference type="NCBI Taxonomy" id="469383"/>
    <lineage>
        <taxon>Bacteria</taxon>
        <taxon>Bacillati</taxon>
        <taxon>Actinomycetota</taxon>
        <taxon>Thermoleophilia</taxon>
        <taxon>Solirubrobacterales</taxon>
        <taxon>Conexibacteraceae</taxon>
        <taxon>Conexibacter</taxon>
    </lineage>
</organism>
<accession>D3F7Q0</accession>
<dbReference type="Pfam" id="PF00155">
    <property type="entry name" value="Aminotran_1_2"/>
    <property type="match status" value="1"/>
</dbReference>
<dbReference type="GO" id="GO:0008483">
    <property type="term" value="F:transaminase activity"/>
    <property type="evidence" value="ECO:0007669"/>
    <property type="project" value="UniProtKB-KW"/>
</dbReference>
<dbReference type="GO" id="GO:0003677">
    <property type="term" value="F:DNA binding"/>
    <property type="evidence" value="ECO:0007669"/>
    <property type="project" value="UniProtKB-KW"/>
</dbReference>
<dbReference type="PANTHER" id="PTHR46577">
    <property type="entry name" value="HTH-TYPE TRANSCRIPTIONAL REGULATORY PROTEIN GABR"/>
    <property type="match status" value="1"/>
</dbReference>
<evidence type="ECO:0000256" key="5">
    <source>
        <dbReference type="ARBA" id="ARBA00023163"/>
    </source>
</evidence>
<dbReference type="EMBL" id="CP001854">
    <property type="protein sequence ID" value="ADB50912.1"/>
    <property type="molecule type" value="Genomic_DNA"/>
</dbReference>
<feature type="domain" description="HTH gntR-type" evidence="7">
    <location>
        <begin position="23"/>
        <end position="91"/>
    </location>
</feature>
<dbReference type="InterPro" id="IPR015421">
    <property type="entry name" value="PyrdxlP-dep_Trfase_major"/>
</dbReference>
<proteinExistence type="inferred from homology"/>
<dbReference type="SUPFAM" id="SSF53383">
    <property type="entry name" value="PLP-dependent transferases"/>
    <property type="match status" value="1"/>
</dbReference>
<reference evidence="8 9" key="1">
    <citation type="journal article" date="2010" name="Stand. Genomic Sci.">
        <title>Complete genome sequence of Conexibacter woesei type strain (ID131577).</title>
        <authorList>
            <person name="Pukall R."/>
            <person name="Lapidus A."/>
            <person name="Glavina Del Rio T."/>
            <person name="Copeland A."/>
            <person name="Tice H."/>
            <person name="Cheng J.-F."/>
            <person name="Lucas S."/>
            <person name="Chen F."/>
            <person name="Nolan M."/>
            <person name="Bruce D."/>
            <person name="Goodwin L."/>
            <person name="Pitluck S."/>
            <person name="Mavromatis K."/>
            <person name="Ivanova N."/>
            <person name="Ovchinnikova G."/>
            <person name="Pati A."/>
            <person name="Chen A."/>
            <person name="Palaniappan K."/>
            <person name="Land M."/>
            <person name="Hauser L."/>
            <person name="Chang Y.-J."/>
            <person name="Jeffries C.D."/>
            <person name="Chain P."/>
            <person name="Meincke L."/>
            <person name="Sims D."/>
            <person name="Brettin T."/>
            <person name="Detter J.C."/>
            <person name="Rohde M."/>
            <person name="Goeker M."/>
            <person name="Bristow J."/>
            <person name="Eisen J.A."/>
            <person name="Markowitz V."/>
            <person name="Kyrpides N.C."/>
            <person name="Klenk H.-P."/>
            <person name="Hugenholtz P."/>
        </authorList>
    </citation>
    <scope>NUCLEOTIDE SEQUENCE [LARGE SCALE GENOMIC DNA]</scope>
    <source>
        <strain evidence="9">DSM 14684 / CIP 108061 / JCM 11494 / NBRC 100937 / ID131577</strain>
    </source>
</reference>
<comment type="similarity">
    <text evidence="1">In the C-terminal section; belongs to the class-I pyridoxal-phosphate-dependent aminotransferase family.</text>
</comment>
<dbReference type="PRINTS" id="PR00035">
    <property type="entry name" value="HTHGNTR"/>
</dbReference>
<dbReference type="GO" id="GO:0030170">
    <property type="term" value="F:pyridoxal phosphate binding"/>
    <property type="evidence" value="ECO:0007669"/>
    <property type="project" value="InterPro"/>
</dbReference>
<dbReference type="HOGENOM" id="CLU_017584_0_1_11"/>
<dbReference type="OrthoDB" id="199743at2"/>
<evidence type="ECO:0000313" key="9">
    <source>
        <dbReference type="Proteomes" id="UP000008229"/>
    </source>
</evidence>
<dbReference type="PROSITE" id="PS50949">
    <property type="entry name" value="HTH_GNTR"/>
    <property type="match status" value="1"/>
</dbReference>
<keyword evidence="8" id="KW-0032">Aminotransferase</keyword>
<dbReference type="CDD" id="cd00609">
    <property type="entry name" value="AAT_like"/>
    <property type="match status" value="1"/>
</dbReference>
<evidence type="ECO:0000256" key="4">
    <source>
        <dbReference type="ARBA" id="ARBA00023125"/>
    </source>
</evidence>
<dbReference type="AlphaFoldDB" id="D3F7Q0"/>
<dbReference type="PANTHER" id="PTHR46577:SF1">
    <property type="entry name" value="HTH-TYPE TRANSCRIPTIONAL REGULATORY PROTEIN GABR"/>
    <property type="match status" value="1"/>
</dbReference>
<dbReference type="STRING" id="469383.Cwoe_2490"/>
<feature type="region of interest" description="Disordered" evidence="6">
    <location>
        <begin position="1"/>
        <end position="23"/>
    </location>
</feature>
<dbReference type="KEGG" id="cwo:Cwoe_2490"/>
<gene>
    <name evidence="8" type="ordered locus">Cwoe_2490</name>
</gene>
<dbReference type="Gene3D" id="1.10.10.10">
    <property type="entry name" value="Winged helix-like DNA-binding domain superfamily/Winged helix DNA-binding domain"/>
    <property type="match status" value="1"/>
</dbReference>
<keyword evidence="2" id="KW-0663">Pyridoxal phosphate</keyword>
<dbReference type="InterPro" id="IPR036388">
    <property type="entry name" value="WH-like_DNA-bd_sf"/>
</dbReference>
<dbReference type="InterPro" id="IPR000524">
    <property type="entry name" value="Tscrpt_reg_HTH_GntR"/>
</dbReference>
<dbReference type="SUPFAM" id="SSF46785">
    <property type="entry name" value="Winged helix' DNA-binding domain"/>
    <property type="match status" value="1"/>
</dbReference>
<evidence type="ECO:0000256" key="6">
    <source>
        <dbReference type="SAM" id="MobiDB-lite"/>
    </source>
</evidence>
<dbReference type="SMART" id="SM00345">
    <property type="entry name" value="HTH_GNTR"/>
    <property type="match status" value="1"/>
</dbReference>
<evidence type="ECO:0000256" key="2">
    <source>
        <dbReference type="ARBA" id="ARBA00022898"/>
    </source>
</evidence>
<keyword evidence="3" id="KW-0805">Transcription regulation</keyword>
<evidence type="ECO:0000256" key="3">
    <source>
        <dbReference type="ARBA" id="ARBA00023015"/>
    </source>
</evidence>
<keyword evidence="9" id="KW-1185">Reference proteome</keyword>
<evidence type="ECO:0000313" key="8">
    <source>
        <dbReference type="EMBL" id="ADB50912.1"/>
    </source>
</evidence>
<feature type="region of interest" description="Disordered" evidence="6">
    <location>
        <begin position="83"/>
        <end position="110"/>
    </location>
</feature>
<keyword evidence="4" id="KW-0238">DNA-binding</keyword>
<dbReference type="eggNOG" id="COG1167">
    <property type="taxonomic scope" value="Bacteria"/>
</dbReference>
<dbReference type="GO" id="GO:0003700">
    <property type="term" value="F:DNA-binding transcription factor activity"/>
    <property type="evidence" value="ECO:0007669"/>
    <property type="project" value="InterPro"/>
</dbReference>
<evidence type="ECO:0000256" key="1">
    <source>
        <dbReference type="ARBA" id="ARBA00005384"/>
    </source>
</evidence>
<dbReference type="RefSeq" id="WP_012933963.1">
    <property type="nucleotide sequence ID" value="NC_013739.1"/>
</dbReference>
<evidence type="ECO:0000259" key="7">
    <source>
        <dbReference type="PROSITE" id="PS50949"/>
    </source>
</evidence>
<dbReference type="Gene3D" id="3.40.640.10">
    <property type="entry name" value="Type I PLP-dependent aspartate aminotransferase-like (Major domain)"/>
    <property type="match status" value="1"/>
</dbReference>
<dbReference type="InterPro" id="IPR036390">
    <property type="entry name" value="WH_DNA-bd_sf"/>
</dbReference>
<feature type="compositionally biased region" description="Pro residues" evidence="6">
    <location>
        <begin position="98"/>
        <end position="110"/>
    </location>
</feature>
<dbReference type="CDD" id="cd07377">
    <property type="entry name" value="WHTH_GntR"/>
    <property type="match status" value="1"/>
</dbReference>
<dbReference type="Pfam" id="PF00392">
    <property type="entry name" value="GntR"/>
    <property type="match status" value="1"/>
</dbReference>
<dbReference type="InterPro" id="IPR004839">
    <property type="entry name" value="Aminotransferase_I/II_large"/>
</dbReference>
<dbReference type="Proteomes" id="UP000008229">
    <property type="component" value="Chromosome"/>
</dbReference>
<keyword evidence="5" id="KW-0804">Transcription</keyword>
<dbReference type="InterPro" id="IPR015424">
    <property type="entry name" value="PyrdxlP-dep_Trfase"/>
</dbReference>
<reference evidence="9" key="2">
    <citation type="submission" date="2010-01" db="EMBL/GenBank/DDBJ databases">
        <title>The complete genome of Conexibacter woesei DSM 14684.</title>
        <authorList>
            <consortium name="US DOE Joint Genome Institute (JGI-PGF)"/>
            <person name="Lucas S."/>
            <person name="Copeland A."/>
            <person name="Lapidus A."/>
            <person name="Glavina del Rio T."/>
            <person name="Dalin E."/>
            <person name="Tice H."/>
            <person name="Bruce D."/>
            <person name="Goodwin L."/>
            <person name="Pitluck S."/>
            <person name="Kyrpides N."/>
            <person name="Mavromatis K."/>
            <person name="Ivanova N."/>
            <person name="Mikhailova N."/>
            <person name="Chertkov O."/>
            <person name="Brettin T."/>
            <person name="Detter J.C."/>
            <person name="Han C."/>
            <person name="Larimer F."/>
            <person name="Land M."/>
            <person name="Hauser L."/>
            <person name="Markowitz V."/>
            <person name="Cheng J.-F."/>
            <person name="Hugenholtz P."/>
            <person name="Woyke T."/>
            <person name="Wu D."/>
            <person name="Pukall R."/>
            <person name="Steenblock K."/>
            <person name="Schneider S."/>
            <person name="Klenk H.-P."/>
            <person name="Eisen J.A."/>
        </authorList>
    </citation>
    <scope>NUCLEOTIDE SEQUENCE [LARGE SCALE GENOMIC DNA]</scope>
    <source>
        <strain evidence="9">DSM 14684 / CIP 108061 / JCM 11494 / NBRC 100937 / ID131577</strain>
    </source>
</reference>
<name>D3F7Q0_CONWI</name>
<keyword evidence="8" id="KW-0808">Transferase</keyword>
<sequence>MPDPQSTSGPELLLPLDRAPGAPPLHAQLEEALREAVRGGTLAPGTRLPASRVLAADVGVSRQLVVEAYTQLVAEGYLEARRGSGTRVAATSPSLEDTPPPPGPTPPPPRFDFRPGLPDLGAFPRTAWRRVLVRALRDAPAAAFGYPDPQGEPALRATLAGYLRRVRGVAAAPERIVICGGFAQALGLLGAALRERGETVVALEDPGVVDRDAMLARSGLATVPVPVDADGLRIDALARTTARAVVTTPTHQFPLGVALAPARRARLLDWAREHRLVIEDDYDAEFRYDRTPVGALQGLAPEHVAYVGSASKTLAPALRLGWIVAPAALVPALVEAKRLADRGTPALDQLALSELIDSGGYDRHLRQLRRRYRERRTALATALAQAAPAIELTGMDAGLHAVAHLPRGTSAAAVDALLAAAARDGVAAHPLARYHADPSAAPPALVLGYAQLSTEAIAEGVARLAATARGI</sequence>